<dbReference type="InterPro" id="IPR000014">
    <property type="entry name" value="PAS"/>
</dbReference>
<evidence type="ECO:0000259" key="1">
    <source>
        <dbReference type="PROSITE" id="PS50887"/>
    </source>
</evidence>
<dbReference type="InterPro" id="IPR035965">
    <property type="entry name" value="PAS-like_dom_sf"/>
</dbReference>
<accession>A0A4R4A6G2</accession>
<dbReference type="InterPro" id="IPR052155">
    <property type="entry name" value="Biofilm_reg_signaling"/>
</dbReference>
<dbReference type="InterPro" id="IPR000160">
    <property type="entry name" value="GGDEF_dom"/>
</dbReference>
<protein>
    <submittedName>
        <fullName evidence="2">GGDEF domain-containing protein</fullName>
    </submittedName>
</protein>
<gene>
    <name evidence="2" type="ORF">EDC29_111109</name>
</gene>
<dbReference type="CDD" id="cd00130">
    <property type="entry name" value="PAS"/>
    <property type="match status" value="1"/>
</dbReference>
<dbReference type="PANTHER" id="PTHR44757">
    <property type="entry name" value="DIGUANYLATE CYCLASE DGCP"/>
    <property type="match status" value="1"/>
</dbReference>
<dbReference type="InterPro" id="IPR029787">
    <property type="entry name" value="Nucleotide_cyclase"/>
</dbReference>
<dbReference type="PANTHER" id="PTHR44757:SF2">
    <property type="entry name" value="BIOFILM ARCHITECTURE MAINTENANCE PROTEIN MBAA"/>
    <property type="match status" value="1"/>
</dbReference>
<dbReference type="PROSITE" id="PS50887">
    <property type="entry name" value="GGDEF"/>
    <property type="match status" value="1"/>
</dbReference>
<dbReference type="EMBL" id="SMDC01000011">
    <property type="protein sequence ID" value="TCW34392.1"/>
    <property type="molecule type" value="Genomic_DNA"/>
</dbReference>
<evidence type="ECO:0000313" key="2">
    <source>
        <dbReference type="EMBL" id="TCW34392.1"/>
    </source>
</evidence>
<dbReference type="Pfam" id="PF00990">
    <property type="entry name" value="GGDEF"/>
    <property type="match status" value="1"/>
</dbReference>
<proteinExistence type="predicted"/>
<dbReference type="Gene3D" id="3.30.70.270">
    <property type="match status" value="1"/>
</dbReference>
<dbReference type="SUPFAM" id="SSF55073">
    <property type="entry name" value="Nucleotide cyclase"/>
    <property type="match status" value="1"/>
</dbReference>
<organism evidence="2 3">
    <name type="scientific">Marichromatium gracile</name>
    <name type="common">Chromatium gracile</name>
    <dbReference type="NCBI Taxonomy" id="1048"/>
    <lineage>
        <taxon>Bacteria</taxon>
        <taxon>Pseudomonadati</taxon>
        <taxon>Pseudomonadota</taxon>
        <taxon>Gammaproteobacteria</taxon>
        <taxon>Chromatiales</taxon>
        <taxon>Chromatiaceae</taxon>
        <taxon>Marichromatium</taxon>
    </lineage>
</organism>
<reference evidence="2 3" key="1">
    <citation type="submission" date="2019-03" db="EMBL/GenBank/DDBJ databases">
        <title>Genomic Encyclopedia of Type Strains, Phase IV (KMG-IV): sequencing the most valuable type-strain genomes for metagenomic binning, comparative biology and taxonomic classification.</title>
        <authorList>
            <person name="Goeker M."/>
        </authorList>
    </citation>
    <scope>NUCLEOTIDE SEQUENCE [LARGE SCALE GENOMIC DNA]</scope>
    <source>
        <strain evidence="2 3">DSM 203</strain>
    </source>
</reference>
<dbReference type="InterPro" id="IPR043128">
    <property type="entry name" value="Rev_trsase/Diguanyl_cyclase"/>
</dbReference>
<dbReference type="Gene3D" id="3.30.450.20">
    <property type="entry name" value="PAS domain"/>
    <property type="match status" value="1"/>
</dbReference>
<dbReference type="SMART" id="SM00091">
    <property type="entry name" value="PAS"/>
    <property type="match status" value="1"/>
</dbReference>
<name>A0A4R4A6G2_MARGR</name>
<sequence length="306" mass="33829">MNSPDFHFDQHPGQVGTPPYTTVLHASGPTPHHAPRIPNTTPEVLVCIDAQEQIVICDHGVEPLFGHSPEALRGNSWKHLVAHQSQQRLSDLLQQVDTSPHPDGIDLGQAGLLGQHQDGALFPLDGRILPARSGASGGYTLVLRPAPRRDDGRDHCPEVERPHLIDQLDRALQQHRRLNRSCALLVIDIALGRHHANPAHTETMMQACIQRLQHGRRRQDRLARFGASRLALLLSEITGVDKVERVVERLRTTLSQPVESAGGQHRPSPRIGFACYPEDAICPATLLDHGERSCTERHRPPTILVS</sequence>
<dbReference type="RefSeq" id="WP_165913538.1">
    <property type="nucleotide sequence ID" value="NZ_NRRH01000025.1"/>
</dbReference>
<dbReference type="AlphaFoldDB" id="A0A4R4A6G2"/>
<comment type="caution">
    <text evidence="2">The sequence shown here is derived from an EMBL/GenBank/DDBJ whole genome shotgun (WGS) entry which is preliminary data.</text>
</comment>
<dbReference type="SUPFAM" id="SSF55785">
    <property type="entry name" value="PYP-like sensor domain (PAS domain)"/>
    <property type="match status" value="1"/>
</dbReference>
<evidence type="ECO:0000313" key="3">
    <source>
        <dbReference type="Proteomes" id="UP000295247"/>
    </source>
</evidence>
<feature type="domain" description="GGDEF" evidence="1">
    <location>
        <begin position="180"/>
        <end position="306"/>
    </location>
</feature>
<dbReference type="Proteomes" id="UP000295247">
    <property type="component" value="Unassembled WGS sequence"/>
</dbReference>